<dbReference type="Pfam" id="PF01590">
    <property type="entry name" value="GAF"/>
    <property type="match status" value="1"/>
</dbReference>
<dbReference type="InterPro" id="IPR035965">
    <property type="entry name" value="PAS-like_dom_sf"/>
</dbReference>
<dbReference type="PANTHER" id="PTHR43304">
    <property type="entry name" value="PHYTOCHROME-LIKE PROTEIN CPH1"/>
    <property type="match status" value="1"/>
</dbReference>
<dbReference type="SUPFAM" id="SSF55785">
    <property type="entry name" value="PYP-like sensor domain (PAS domain)"/>
    <property type="match status" value="5"/>
</dbReference>
<evidence type="ECO:0000256" key="6">
    <source>
        <dbReference type="SAM" id="Coils"/>
    </source>
</evidence>
<dbReference type="Gene3D" id="3.30.565.10">
    <property type="entry name" value="Histidine kinase-like ATPase, C-terminal domain"/>
    <property type="match status" value="1"/>
</dbReference>
<dbReference type="Gene3D" id="2.10.70.100">
    <property type="match status" value="1"/>
</dbReference>
<dbReference type="SMART" id="SM00387">
    <property type="entry name" value="HATPase_c"/>
    <property type="match status" value="1"/>
</dbReference>
<sequence>MLEQLELLINAITTVEKGIGVINKEGKFVWVNESLEEIYECPPVELIGQYFTNGFSEEDVLKAWQSHWDLFNNKRPSFPTFSVTYYAGSITKQFSLSGQATILKDKERYCLLFMQEIQPLHEHTIIRERQNSLFYAMLESQTNYLIGIDLRGNYSFVNRAYQQKFGQKRSYKGDPYRTQLHPADISAFEKTFEECLKRPEKLIALKLRLSDEDGTYYMISWEFVAITNEQAQAIEVQGVGYDISSYQEIAPYSVPPPPISQLHNILLNTIDRLAQTETNSVEDFLQNALSEVATFTGTKWGLVYKIKEKGMVAQLVYTHAAAANFPTLKTIHRIRLESLDWWRQKVHCHAPIEIQDIQTLPENATHEKQLLDRLHIKSLIAIPMIHQKVLSGYIVFAHDAPLNYHPSEITVPLTQLGTVFSQVFQETELSKALIENKRKYELLAVNMTDMVSKHDLNGVYKYVSPSCKILVGYEDWELIGTSAFDYVHPDDHAGMAKNLEQVLSGKVTQAHYRKRRKDGTYCWMEITARLSGEGCQQEIVASIRTIHQRKITEDTNAELLQKSQHLNKKLQTSQDELKLTLDRTRELNELLVKSEKKFRSLTEKSFDAIVVYNEEGLITYATPSVYNVVGYTPEELVGTFRHSYIFSEDLPLAKEFLSNVLQRPQERIEGFFRLVRKDGETIWTETIMTNLLLDESIQGVVCNFRDVTEQRQGEQALAEYSERLAIATQSANIGIWDWHISKDYLVWDERTLDMFGLTFGRFAHNKQSWLQIIHPDDRARVQSEIDLALQQTQDFNTEYRIILPQSQEERCIKSYAKVTRIYNEPTRMTGVNLDITNIKQVEQQLRENNEELRKTNAELDQFVYSTSHNLRAPLASVLGLISVLEGTTDSEERTQYLQLIESSIHRLDETIHEIIDYSRNARIEIKREPVKFREIIADILDGLYFLRSSIDIDVRLDIAEDIGFVSDPNRLRTIFNNLLSNAIKYFNPHVAQPFVAITITPKNRGVEIVVQDNGVGINKAAQDKIFDMFYRASHHASGSGLGLYIVKESVQKLDGTISLVSEPGQGATFRLHLPSFN</sequence>
<dbReference type="InterPro" id="IPR003594">
    <property type="entry name" value="HATPase_dom"/>
</dbReference>
<dbReference type="EC" id="2.7.13.3" evidence="2"/>
<dbReference type="InterPro" id="IPR005467">
    <property type="entry name" value="His_kinase_dom"/>
</dbReference>
<gene>
    <name evidence="10" type="ORF">K4G66_06515</name>
</gene>
<dbReference type="InterPro" id="IPR003018">
    <property type="entry name" value="GAF"/>
</dbReference>
<dbReference type="InterPro" id="IPR052162">
    <property type="entry name" value="Sensor_kinase/Photoreceptor"/>
</dbReference>
<dbReference type="Pfam" id="PF13426">
    <property type="entry name" value="PAS_9"/>
    <property type="match status" value="1"/>
</dbReference>
<dbReference type="SUPFAM" id="SSF55874">
    <property type="entry name" value="ATPase domain of HSP90 chaperone/DNA topoisomerase II/histidine kinase"/>
    <property type="match status" value="1"/>
</dbReference>
<dbReference type="AlphaFoldDB" id="A0AA49JJ42"/>
<feature type="domain" description="PAC" evidence="9">
    <location>
        <begin position="668"/>
        <end position="719"/>
    </location>
</feature>
<keyword evidence="3" id="KW-0597">Phosphoprotein</keyword>
<dbReference type="Gene3D" id="3.30.450.40">
    <property type="match status" value="1"/>
</dbReference>
<dbReference type="InterPro" id="IPR001610">
    <property type="entry name" value="PAC"/>
</dbReference>
<dbReference type="InterPro" id="IPR029016">
    <property type="entry name" value="GAF-like_dom_sf"/>
</dbReference>
<evidence type="ECO:0000256" key="4">
    <source>
        <dbReference type="ARBA" id="ARBA00022679"/>
    </source>
</evidence>
<dbReference type="CDD" id="cd00130">
    <property type="entry name" value="PAS"/>
    <property type="match status" value="5"/>
</dbReference>
<dbReference type="Pfam" id="PF08447">
    <property type="entry name" value="PAS_3"/>
    <property type="match status" value="4"/>
</dbReference>
<name>A0AA49JJ42_9BACT</name>
<dbReference type="NCBIfam" id="TIGR00229">
    <property type="entry name" value="sensory_box"/>
    <property type="match status" value="3"/>
</dbReference>
<dbReference type="SMART" id="SM00065">
    <property type="entry name" value="GAF"/>
    <property type="match status" value="1"/>
</dbReference>
<dbReference type="SMART" id="SM00388">
    <property type="entry name" value="HisKA"/>
    <property type="match status" value="1"/>
</dbReference>
<evidence type="ECO:0000256" key="5">
    <source>
        <dbReference type="ARBA" id="ARBA00022777"/>
    </source>
</evidence>
<evidence type="ECO:0000256" key="3">
    <source>
        <dbReference type="ARBA" id="ARBA00022553"/>
    </source>
</evidence>
<dbReference type="Pfam" id="PF00512">
    <property type="entry name" value="HisKA"/>
    <property type="match status" value="1"/>
</dbReference>
<evidence type="ECO:0000259" key="7">
    <source>
        <dbReference type="PROSITE" id="PS50109"/>
    </source>
</evidence>
<feature type="domain" description="PAS" evidence="8">
    <location>
        <begin position="4"/>
        <end position="49"/>
    </location>
</feature>
<dbReference type="InterPro" id="IPR004358">
    <property type="entry name" value="Sig_transdc_His_kin-like_C"/>
</dbReference>
<dbReference type="InterPro" id="IPR000014">
    <property type="entry name" value="PAS"/>
</dbReference>
<feature type="domain" description="PAS" evidence="8">
    <location>
        <begin position="720"/>
        <end position="792"/>
    </location>
</feature>
<evidence type="ECO:0000256" key="1">
    <source>
        <dbReference type="ARBA" id="ARBA00000085"/>
    </source>
</evidence>
<dbReference type="InterPro" id="IPR036890">
    <property type="entry name" value="HATPase_C_sf"/>
</dbReference>
<dbReference type="CDD" id="cd00082">
    <property type="entry name" value="HisKA"/>
    <property type="match status" value="1"/>
</dbReference>
<feature type="domain" description="Histidine kinase" evidence="7">
    <location>
        <begin position="865"/>
        <end position="1077"/>
    </location>
</feature>
<evidence type="ECO:0000259" key="9">
    <source>
        <dbReference type="PROSITE" id="PS50113"/>
    </source>
</evidence>
<evidence type="ECO:0000259" key="8">
    <source>
        <dbReference type="PROSITE" id="PS50112"/>
    </source>
</evidence>
<dbReference type="InterPro" id="IPR000700">
    <property type="entry name" value="PAS-assoc_C"/>
</dbReference>
<dbReference type="Gene3D" id="1.10.287.130">
    <property type="match status" value="1"/>
</dbReference>
<feature type="coiled-coil region" evidence="6">
    <location>
        <begin position="835"/>
        <end position="862"/>
    </location>
</feature>
<dbReference type="SMART" id="SM00086">
    <property type="entry name" value="PAC"/>
    <property type="match status" value="4"/>
</dbReference>
<organism evidence="10">
    <name type="scientific">Roseihalotalea indica</name>
    <dbReference type="NCBI Taxonomy" id="2867963"/>
    <lineage>
        <taxon>Bacteria</taxon>
        <taxon>Pseudomonadati</taxon>
        <taxon>Bacteroidota</taxon>
        <taxon>Cytophagia</taxon>
        <taxon>Cytophagales</taxon>
        <taxon>Catalimonadaceae</taxon>
        <taxon>Roseihalotalea</taxon>
    </lineage>
</organism>
<keyword evidence="6" id="KW-0175">Coiled coil</keyword>
<keyword evidence="4" id="KW-0808">Transferase</keyword>
<dbReference type="Gene3D" id="3.30.450.20">
    <property type="entry name" value="PAS domain"/>
    <property type="match status" value="5"/>
</dbReference>
<dbReference type="InterPro" id="IPR003661">
    <property type="entry name" value="HisK_dim/P_dom"/>
</dbReference>
<dbReference type="PROSITE" id="PS50113">
    <property type="entry name" value="PAC"/>
    <property type="match status" value="1"/>
</dbReference>
<reference evidence="10" key="2">
    <citation type="journal article" date="2024" name="Antonie Van Leeuwenhoek">
        <title>Roseihalotalea indica gen. nov., sp. nov., a halophilic Bacteroidetes from mesopelagic Southwest Indian Ocean with higher carbohydrate metabolic potential.</title>
        <authorList>
            <person name="Chen B."/>
            <person name="Zhang M."/>
            <person name="Lin D."/>
            <person name="Ye J."/>
            <person name="Tang K."/>
        </authorList>
    </citation>
    <scope>NUCLEOTIDE SEQUENCE</scope>
    <source>
        <strain evidence="10">TK19036</strain>
    </source>
</reference>
<dbReference type="SUPFAM" id="SSF55781">
    <property type="entry name" value="GAF domain-like"/>
    <property type="match status" value="1"/>
</dbReference>
<dbReference type="SMART" id="SM00091">
    <property type="entry name" value="PAS"/>
    <property type="match status" value="5"/>
</dbReference>
<dbReference type="PROSITE" id="PS50109">
    <property type="entry name" value="HIS_KIN"/>
    <property type="match status" value="1"/>
</dbReference>
<proteinExistence type="predicted"/>
<dbReference type="SUPFAM" id="SSF47384">
    <property type="entry name" value="Homodimeric domain of signal transducing histidine kinase"/>
    <property type="match status" value="1"/>
</dbReference>
<dbReference type="InterPro" id="IPR036097">
    <property type="entry name" value="HisK_dim/P_sf"/>
</dbReference>
<accession>A0AA49JJ42</accession>
<dbReference type="PANTHER" id="PTHR43304:SF1">
    <property type="entry name" value="PAC DOMAIN-CONTAINING PROTEIN"/>
    <property type="match status" value="1"/>
</dbReference>
<dbReference type="InterPro" id="IPR013655">
    <property type="entry name" value="PAS_fold_3"/>
</dbReference>
<evidence type="ECO:0000313" key="10">
    <source>
        <dbReference type="EMBL" id="WKN38352.1"/>
    </source>
</evidence>
<dbReference type="Pfam" id="PF02518">
    <property type="entry name" value="HATPase_c"/>
    <property type="match status" value="1"/>
</dbReference>
<evidence type="ECO:0000256" key="2">
    <source>
        <dbReference type="ARBA" id="ARBA00012438"/>
    </source>
</evidence>
<dbReference type="EMBL" id="CP120682">
    <property type="protein sequence ID" value="WKN38352.1"/>
    <property type="molecule type" value="Genomic_DNA"/>
</dbReference>
<feature type="domain" description="PAS" evidence="8">
    <location>
        <begin position="594"/>
        <end position="664"/>
    </location>
</feature>
<reference evidence="10" key="1">
    <citation type="journal article" date="2023" name="Comput. Struct. Biotechnol. J.">
        <title>Discovery of a novel marine Bacteroidetes with a rich repertoire of carbohydrate-active enzymes.</title>
        <authorList>
            <person name="Chen B."/>
            <person name="Liu G."/>
            <person name="Chen Q."/>
            <person name="Wang H."/>
            <person name="Liu L."/>
            <person name="Tang K."/>
        </authorList>
    </citation>
    <scope>NUCLEOTIDE SEQUENCE</scope>
    <source>
        <strain evidence="10">TK19036</strain>
    </source>
</reference>
<feature type="domain" description="PAS" evidence="8">
    <location>
        <begin position="436"/>
        <end position="506"/>
    </location>
</feature>
<dbReference type="CDD" id="cd00075">
    <property type="entry name" value="HATPase"/>
    <property type="match status" value="1"/>
</dbReference>
<dbReference type="PROSITE" id="PS50112">
    <property type="entry name" value="PAS"/>
    <property type="match status" value="4"/>
</dbReference>
<protein>
    <recommendedName>
        <fullName evidence="2">histidine kinase</fullName>
        <ecNumber evidence="2">2.7.13.3</ecNumber>
    </recommendedName>
</protein>
<dbReference type="PRINTS" id="PR00344">
    <property type="entry name" value="BCTRLSENSOR"/>
</dbReference>
<comment type="catalytic activity">
    <reaction evidence="1">
        <text>ATP + protein L-histidine = ADP + protein N-phospho-L-histidine.</text>
        <dbReference type="EC" id="2.7.13.3"/>
    </reaction>
</comment>
<keyword evidence="5" id="KW-0418">Kinase</keyword>
<dbReference type="GO" id="GO:0000155">
    <property type="term" value="F:phosphorelay sensor kinase activity"/>
    <property type="evidence" value="ECO:0007669"/>
    <property type="project" value="InterPro"/>
</dbReference>